<gene>
    <name evidence="1" type="ORF">B1A_18331</name>
    <name evidence="2" type="ORF">B1B_10663</name>
</gene>
<organism evidence="2">
    <name type="scientific">mine drainage metagenome</name>
    <dbReference type="NCBI Taxonomy" id="410659"/>
    <lineage>
        <taxon>unclassified sequences</taxon>
        <taxon>metagenomes</taxon>
        <taxon>ecological metagenomes</taxon>
    </lineage>
</organism>
<dbReference type="EMBL" id="AUZY01006948">
    <property type="protein sequence ID" value="EQD52557.1"/>
    <property type="molecule type" value="Genomic_DNA"/>
</dbReference>
<comment type="caution">
    <text evidence="2">The sequence shown here is derived from an EMBL/GenBank/DDBJ whole genome shotgun (WGS) entry which is preliminary data.</text>
</comment>
<accession>T1A6H7</accession>
<dbReference type="EMBL" id="AUZX01013519">
    <property type="protein sequence ID" value="EQD35355.1"/>
    <property type="molecule type" value="Genomic_DNA"/>
</dbReference>
<reference evidence="2" key="2">
    <citation type="journal article" date="2014" name="ISME J.">
        <title>Microbial stratification in low pH oxic and suboxic macroscopic growths along an acid mine drainage.</title>
        <authorList>
            <person name="Mendez-Garcia C."/>
            <person name="Mesa V."/>
            <person name="Sprenger R.R."/>
            <person name="Richter M."/>
            <person name="Diez M.S."/>
            <person name="Solano J."/>
            <person name="Bargiela R."/>
            <person name="Golyshina O.V."/>
            <person name="Manteca A."/>
            <person name="Ramos J.L."/>
            <person name="Gallego J.R."/>
            <person name="Llorente I."/>
            <person name="Martins Dos Santos V.A."/>
            <person name="Jensen O.N."/>
            <person name="Pelaez A.I."/>
            <person name="Sanchez J."/>
            <person name="Ferrer M."/>
        </authorList>
    </citation>
    <scope>NUCLEOTIDE SEQUENCE</scope>
</reference>
<evidence type="ECO:0000313" key="1">
    <source>
        <dbReference type="EMBL" id="EQD35355.1"/>
    </source>
</evidence>
<dbReference type="AlphaFoldDB" id="T1A6H7"/>
<name>T1A6H7_9ZZZZ</name>
<protein>
    <submittedName>
        <fullName evidence="2">Plasmid encoded RepA protein</fullName>
    </submittedName>
</protein>
<reference evidence="2" key="1">
    <citation type="submission" date="2013-08" db="EMBL/GenBank/DDBJ databases">
        <authorList>
            <person name="Mendez C."/>
            <person name="Richter M."/>
            <person name="Ferrer M."/>
            <person name="Sanchez J."/>
        </authorList>
    </citation>
    <scope>NUCLEOTIDE SEQUENCE</scope>
</reference>
<evidence type="ECO:0000313" key="2">
    <source>
        <dbReference type="EMBL" id="EQD52557.1"/>
    </source>
</evidence>
<proteinExistence type="predicted"/>
<sequence>MLTWMTTEVMRTKARELKLGDSMSDFMRPHLDMALTGGRWGSISRLREQSRRLFTTSVSCT</sequence>